<dbReference type="GO" id="GO:0016020">
    <property type="term" value="C:membrane"/>
    <property type="evidence" value="ECO:0007669"/>
    <property type="project" value="InterPro"/>
</dbReference>
<dbReference type="InterPro" id="IPR036890">
    <property type="entry name" value="HATPase_C_sf"/>
</dbReference>
<evidence type="ECO:0000256" key="2">
    <source>
        <dbReference type="ARBA" id="ARBA00012438"/>
    </source>
</evidence>
<dbReference type="GO" id="GO:0046983">
    <property type="term" value="F:protein dimerization activity"/>
    <property type="evidence" value="ECO:0007669"/>
    <property type="project" value="InterPro"/>
</dbReference>
<dbReference type="PANTHER" id="PTHR24421">
    <property type="entry name" value="NITRATE/NITRITE SENSOR PROTEIN NARX-RELATED"/>
    <property type="match status" value="1"/>
</dbReference>
<dbReference type="GO" id="GO:0005524">
    <property type="term" value="F:ATP binding"/>
    <property type="evidence" value="ECO:0007669"/>
    <property type="project" value="UniProtKB-KW"/>
</dbReference>
<keyword evidence="9" id="KW-0812">Transmembrane</keyword>
<evidence type="ECO:0000256" key="6">
    <source>
        <dbReference type="ARBA" id="ARBA00022777"/>
    </source>
</evidence>
<reference evidence="11 12" key="1">
    <citation type="submission" date="2018-11" db="EMBL/GenBank/DDBJ databases">
        <title>Gordonia insulae sp. nov., isolated from an island soil.</title>
        <authorList>
            <person name="Kim Y.S."/>
            <person name="Kim S.B."/>
        </authorList>
    </citation>
    <scope>NUCLEOTIDE SEQUENCE [LARGE SCALE GENOMIC DNA]</scope>
    <source>
        <strain evidence="11 12">MMS17-SY073</strain>
    </source>
</reference>
<evidence type="ECO:0000256" key="5">
    <source>
        <dbReference type="ARBA" id="ARBA00022741"/>
    </source>
</evidence>
<comment type="catalytic activity">
    <reaction evidence="1">
        <text>ATP + protein L-histidine = ADP + protein N-phospho-L-histidine.</text>
        <dbReference type="EC" id="2.7.13.3"/>
    </reaction>
</comment>
<accession>A0A3G8JH54</accession>
<dbReference type="InterPro" id="IPR050482">
    <property type="entry name" value="Sensor_HK_TwoCompSys"/>
</dbReference>
<name>A0A3G8JH54_9ACTN</name>
<evidence type="ECO:0000313" key="12">
    <source>
        <dbReference type="Proteomes" id="UP000271469"/>
    </source>
</evidence>
<dbReference type="CDD" id="cd16917">
    <property type="entry name" value="HATPase_UhpB-NarQ-NarX-like"/>
    <property type="match status" value="1"/>
</dbReference>
<dbReference type="PANTHER" id="PTHR24421:SF10">
    <property type="entry name" value="NITRATE_NITRITE SENSOR PROTEIN NARQ"/>
    <property type="match status" value="1"/>
</dbReference>
<evidence type="ECO:0000256" key="8">
    <source>
        <dbReference type="ARBA" id="ARBA00023012"/>
    </source>
</evidence>
<organism evidence="11 12">
    <name type="scientific">Gordonia insulae</name>
    <dbReference type="NCBI Taxonomy" id="2420509"/>
    <lineage>
        <taxon>Bacteria</taxon>
        <taxon>Bacillati</taxon>
        <taxon>Actinomycetota</taxon>
        <taxon>Actinomycetes</taxon>
        <taxon>Mycobacteriales</taxon>
        <taxon>Gordoniaceae</taxon>
        <taxon>Gordonia</taxon>
    </lineage>
</organism>
<dbReference type="OrthoDB" id="227596at2"/>
<dbReference type="Pfam" id="PF07730">
    <property type="entry name" value="HisKA_3"/>
    <property type="match status" value="1"/>
</dbReference>
<gene>
    <name evidence="11" type="primary">liaS_1</name>
    <name evidence="11" type="ORF">D7316_01067</name>
</gene>
<feature type="transmembrane region" description="Helical" evidence="9">
    <location>
        <begin position="69"/>
        <end position="95"/>
    </location>
</feature>
<evidence type="ECO:0000259" key="10">
    <source>
        <dbReference type="Pfam" id="PF07730"/>
    </source>
</evidence>
<keyword evidence="4 11" id="KW-0808">Transferase</keyword>
<keyword evidence="9" id="KW-1133">Transmembrane helix</keyword>
<dbReference type="EMBL" id="CP033972">
    <property type="protein sequence ID" value="AZG44481.1"/>
    <property type="molecule type" value="Genomic_DNA"/>
</dbReference>
<feature type="transmembrane region" description="Helical" evidence="9">
    <location>
        <begin position="42"/>
        <end position="63"/>
    </location>
</feature>
<protein>
    <recommendedName>
        <fullName evidence="2">histidine kinase</fullName>
        <ecNumber evidence="2">2.7.13.3</ecNumber>
    </recommendedName>
</protein>
<feature type="transmembrane region" description="Helical" evidence="9">
    <location>
        <begin position="131"/>
        <end position="150"/>
    </location>
</feature>
<sequence>MRRRIELAGDGYPPLYPAVTLGASAIITVGAVIQRLPLAPPWWALLGAAVAFLSLVVDLWVPSKVACGVIAAAAVALMLMDPVPVDVAPLLLALTTAIAAAMESLRWGLFVAALSVGVIVLGGQTEHLQSVPAYILAILCGWLVGYMILYQKLLSENEVRAQRVRADHAASDERQRIAREIHDVIAHSLSITMLNVTGARRALQEGAEDEALEALEDAERLGRQAMTEIRYIVKVLGSEPESAAPTPGADDIDRLVDDYRKAGVGVSLDVHGDLTRIPAPVGSALYRITQESLANVVKHSRTPRAAVSLSTRPDIVLCVQNPYIADQGVRRATDGSGIDGMKQRARLLGGAVDVSGTREAWIVRAVFPGAVLDGRTAR</sequence>
<feature type="transmembrane region" description="Helical" evidence="9">
    <location>
        <begin position="15"/>
        <end position="33"/>
    </location>
</feature>
<dbReference type="GO" id="GO:0000155">
    <property type="term" value="F:phosphorelay sensor kinase activity"/>
    <property type="evidence" value="ECO:0007669"/>
    <property type="project" value="InterPro"/>
</dbReference>
<dbReference type="EC" id="2.7.13.3" evidence="2"/>
<keyword evidence="6 11" id="KW-0418">Kinase</keyword>
<dbReference type="Gene3D" id="3.30.565.10">
    <property type="entry name" value="Histidine kinase-like ATPase, C-terminal domain"/>
    <property type="match status" value="1"/>
</dbReference>
<dbReference type="Gene3D" id="1.20.5.1930">
    <property type="match status" value="1"/>
</dbReference>
<keyword evidence="5" id="KW-0547">Nucleotide-binding</keyword>
<feature type="domain" description="Signal transduction histidine kinase subgroup 3 dimerisation and phosphoacceptor" evidence="10">
    <location>
        <begin position="173"/>
        <end position="237"/>
    </location>
</feature>
<evidence type="ECO:0000256" key="7">
    <source>
        <dbReference type="ARBA" id="ARBA00022840"/>
    </source>
</evidence>
<keyword evidence="3" id="KW-0597">Phosphoprotein</keyword>
<feature type="transmembrane region" description="Helical" evidence="9">
    <location>
        <begin position="107"/>
        <end position="125"/>
    </location>
</feature>
<dbReference type="InterPro" id="IPR011712">
    <property type="entry name" value="Sig_transdc_His_kin_sub3_dim/P"/>
</dbReference>
<keyword evidence="7" id="KW-0067">ATP-binding</keyword>
<evidence type="ECO:0000256" key="4">
    <source>
        <dbReference type="ARBA" id="ARBA00022679"/>
    </source>
</evidence>
<evidence type="ECO:0000256" key="3">
    <source>
        <dbReference type="ARBA" id="ARBA00022553"/>
    </source>
</evidence>
<dbReference type="KEGG" id="gom:D7316_01067"/>
<keyword evidence="12" id="KW-1185">Reference proteome</keyword>
<evidence type="ECO:0000313" key="11">
    <source>
        <dbReference type="EMBL" id="AZG44481.1"/>
    </source>
</evidence>
<keyword evidence="9" id="KW-0472">Membrane</keyword>
<dbReference type="AlphaFoldDB" id="A0A3G8JH54"/>
<keyword evidence="8" id="KW-0902">Two-component regulatory system</keyword>
<evidence type="ECO:0000256" key="9">
    <source>
        <dbReference type="SAM" id="Phobius"/>
    </source>
</evidence>
<proteinExistence type="predicted"/>
<evidence type="ECO:0000256" key="1">
    <source>
        <dbReference type="ARBA" id="ARBA00000085"/>
    </source>
</evidence>
<dbReference type="Proteomes" id="UP000271469">
    <property type="component" value="Chromosome"/>
</dbReference>